<dbReference type="EMBL" id="CP059075">
    <property type="protein sequence ID" value="QRE03701.1"/>
    <property type="molecule type" value="Genomic_DNA"/>
</dbReference>
<sequence>MKKGKSIELSWEETQKLITLANEERNPFEIIKKELGIEEKQVLEIMKKKLPADKFEIWKKKANAGKPKPKQIKIDEFDDDLDGKYYIKNKFD</sequence>
<protein>
    <submittedName>
        <fullName evidence="1">DUF2805 domain-containing protein</fullName>
    </submittedName>
</protein>
<evidence type="ECO:0000313" key="1">
    <source>
        <dbReference type="EMBL" id="QRE03701.1"/>
    </source>
</evidence>
<dbReference type="KEGG" id="fpc:FPSM_02063"/>
<evidence type="ECO:0000313" key="2">
    <source>
        <dbReference type="Proteomes" id="UP000596329"/>
    </source>
</evidence>
<dbReference type="Proteomes" id="UP000596329">
    <property type="component" value="Chromosome"/>
</dbReference>
<dbReference type="Pfam" id="PF10985">
    <property type="entry name" value="DUF2805"/>
    <property type="match status" value="1"/>
</dbReference>
<dbReference type="KEGG" id="fpw:IA04_05385"/>
<dbReference type="InterPro" id="IPR019882">
    <property type="entry name" value="CHP03643"/>
</dbReference>
<dbReference type="OMA" id="KELNWEQ"/>
<dbReference type="RefSeq" id="WP_011963289.1">
    <property type="nucleotide sequence ID" value="NZ_BCNG01000009.1"/>
</dbReference>
<dbReference type="AlphaFoldDB" id="A0A075S7R0"/>
<dbReference type="KEGG" id="fpk:IA06_05425"/>
<organism evidence="1 2">
    <name type="scientific">Flavobacterium psychrophilum</name>
    <dbReference type="NCBI Taxonomy" id="96345"/>
    <lineage>
        <taxon>Bacteria</taxon>
        <taxon>Pseudomonadati</taxon>
        <taxon>Bacteroidota</taxon>
        <taxon>Flavobacteriia</taxon>
        <taxon>Flavobacteriales</taxon>
        <taxon>Flavobacteriaceae</taxon>
        <taxon>Flavobacterium</taxon>
    </lineage>
</organism>
<reference evidence="1 2" key="1">
    <citation type="submission" date="2020-07" db="EMBL/GenBank/DDBJ databases">
        <title>Genomic characterization of Flavobacterium psychrophilum strains.</title>
        <authorList>
            <person name="Castillo D."/>
            <person name="Jorgensen J."/>
            <person name="Middelboe M."/>
        </authorList>
    </citation>
    <scope>NUCLEOTIDE SEQUENCE [LARGE SCALE GENOMIC DNA]</scope>
    <source>
        <strain evidence="1 2">FPS-R7</strain>
    </source>
</reference>
<name>A0A075S7R0_FLAPS</name>
<accession>A0A075S7R0</accession>
<dbReference type="KEGG" id="fpq:IB65_05370"/>
<dbReference type="GeneID" id="66553055"/>
<dbReference type="KEGG" id="fpv:IA03_05475"/>
<gene>
    <name evidence="1" type="ORF">H0H26_12590</name>
</gene>
<proteinExistence type="predicted"/>